<evidence type="ECO:0000256" key="2">
    <source>
        <dbReference type="ARBA" id="ARBA00022771"/>
    </source>
</evidence>
<keyword evidence="8" id="KW-1185">Reference proteome</keyword>
<dbReference type="SUPFAM" id="SSF57716">
    <property type="entry name" value="Glucocorticoid receptor-like (DNA-binding domain)"/>
    <property type="match status" value="1"/>
</dbReference>
<sequence>MSMGIVYPERPEGGVRFIPFPKPRRNKDKCLRWIKLCGRPNDQLNVNIVDGNRHLFVCTKHFIEGEPTDRYPDPVPAIQNSQVQGTQTPARKPPTKRALSEPPRKRRKVLADALIMTAFPFQYKQGNISFHMDAVHLRVLFQLLDPLEQTSENQALKEQVAKLILENENLKRDRGKFKIVPTIRCKSTLLCGRGFTYERFMDIFNFLFGSLPMWPHRYVIIDNMPANFKWDFPNPMVILDGTEIKQQDRHLYQHKVNVIRITNHRKL</sequence>
<name>A0ABQ9FVI6_TEGGR</name>
<protein>
    <recommendedName>
        <fullName evidence="6">THAP-type domain-containing protein</fullName>
    </recommendedName>
</protein>
<dbReference type="InterPro" id="IPR006612">
    <property type="entry name" value="THAP_Znf"/>
</dbReference>
<keyword evidence="1" id="KW-0479">Metal-binding</keyword>
<dbReference type="EMBL" id="JARBDR010000107">
    <property type="protein sequence ID" value="KAJ8321259.1"/>
    <property type="molecule type" value="Genomic_DNA"/>
</dbReference>
<accession>A0ABQ9FVI6</accession>
<gene>
    <name evidence="7" type="ORF">KUTeg_001117</name>
</gene>
<reference evidence="7 8" key="1">
    <citation type="submission" date="2022-12" db="EMBL/GenBank/DDBJ databases">
        <title>Chromosome-level genome of Tegillarca granosa.</title>
        <authorList>
            <person name="Kim J."/>
        </authorList>
    </citation>
    <scope>NUCLEOTIDE SEQUENCE [LARGE SCALE GENOMIC DNA]</scope>
    <source>
        <strain evidence="7">Teg-2019</strain>
        <tissue evidence="7">Adductor muscle</tissue>
    </source>
</reference>
<dbReference type="Proteomes" id="UP001217089">
    <property type="component" value="Unassembled WGS sequence"/>
</dbReference>
<keyword evidence="2" id="KW-0863">Zinc-finger</keyword>
<keyword evidence="3" id="KW-0862">Zinc</keyword>
<evidence type="ECO:0000256" key="5">
    <source>
        <dbReference type="SAM" id="MobiDB-lite"/>
    </source>
</evidence>
<evidence type="ECO:0000313" key="7">
    <source>
        <dbReference type="EMBL" id="KAJ8321259.1"/>
    </source>
</evidence>
<feature type="domain" description="THAP-type" evidence="6">
    <location>
        <begin position="14"/>
        <end position="64"/>
    </location>
</feature>
<organism evidence="7 8">
    <name type="scientific">Tegillarca granosa</name>
    <name type="common">Malaysian cockle</name>
    <name type="synonym">Anadara granosa</name>
    <dbReference type="NCBI Taxonomy" id="220873"/>
    <lineage>
        <taxon>Eukaryota</taxon>
        <taxon>Metazoa</taxon>
        <taxon>Spiralia</taxon>
        <taxon>Lophotrochozoa</taxon>
        <taxon>Mollusca</taxon>
        <taxon>Bivalvia</taxon>
        <taxon>Autobranchia</taxon>
        <taxon>Pteriomorphia</taxon>
        <taxon>Arcoida</taxon>
        <taxon>Arcoidea</taxon>
        <taxon>Arcidae</taxon>
        <taxon>Tegillarca</taxon>
    </lineage>
</organism>
<dbReference type="Pfam" id="PF05485">
    <property type="entry name" value="THAP"/>
    <property type="match status" value="1"/>
</dbReference>
<evidence type="ECO:0000256" key="1">
    <source>
        <dbReference type="ARBA" id="ARBA00022723"/>
    </source>
</evidence>
<keyword evidence="4" id="KW-0238">DNA-binding</keyword>
<comment type="caution">
    <text evidence="7">The sequence shown here is derived from an EMBL/GenBank/DDBJ whole genome shotgun (WGS) entry which is preliminary data.</text>
</comment>
<proteinExistence type="predicted"/>
<evidence type="ECO:0000256" key="3">
    <source>
        <dbReference type="ARBA" id="ARBA00022833"/>
    </source>
</evidence>
<evidence type="ECO:0000313" key="8">
    <source>
        <dbReference type="Proteomes" id="UP001217089"/>
    </source>
</evidence>
<feature type="compositionally biased region" description="Polar residues" evidence="5">
    <location>
        <begin position="78"/>
        <end position="89"/>
    </location>
</feature>
<feature type="region of interest" description="Disordered" evidence="5">
    <location>
        <begin position="68"/>
        <end position="104"/>
    </location>
</feature>
<evidence type="ECO:0000256" key="4">
    <source>
        <dbReference type="ARBA" id="ARBA00023125"/>
    </source>
</evidence>
<evidence type="ECO:0000259" key="6">
    <source>
        <dbReference type="Pfam" id="PF05485"/>
    </source>
</evidence>